<evidence type="ECO:0000313" key="2">
    <source>
        <dbReference type="Proteomes" id="UP000297245"/>
    </source>
</evidence>
<reference evidence="1 2" key="1">
    <citation type="journal article" date="2019" name="Nat. Ecol. Evol.">
        <title>Megaphylogeny resolves global patterns of mushroom evolution.</title>
        <authorList>
            <person name="Varga T."/>
            <person name="Krizsan K."/>
            <person name="Foldi C."/>
            <person name="Dima B."/>
            <person name="Sanchez-Garcia M."/>
            <person name="Sanchez-Ramirez S."/>
            <person name="Szollosi G.J."/>
            <person name="Szarkandi J.G."/>
            <person name="Papp V."/>
            <person name="Albert L."/>
            <person name="Andreopoulos W."/>
            <person name="Angelini C."/>
            <person name="Antonin V."/>
            <person name="Barry K.W."/>
            <person name="Bougher N.L."/>
            <person name="Buchanan P."/>
            <person name="Buyck B."/>
            <person name="Bense V."/>
            <person name="Catcheside P."/>
            <person name="Chovatia M."/>
            <person name="Cooper J."/>
            <person name="Damon W."/>
            <person name="Desjardin D."/>
            <person name="Finy P."/>
            <person name="Geml J."/>
            <person name="Haridas S."/>
            <person name="Hughes K."/>
            <person name="Justo A."/>
            <person name="Karasinski D."/>
            <person name="Kautmanova I."/>
            <person name="Kiss B."/>
            <person name="Kocsube S."/>
            <person name="Kotiranta H."/>
            <person name="LaButti K.M."/>
            <person name="Lechner B.E."/>
            <person name="Liimatainen K."/>
            <person name="Lipzen A."/>
            <person name="Lukacs Z."/>
            <person name="Mihaltcheva S."/>
            <person name="Morgado L.N."/>
            <person name="Niskanen T."/>
            <person name="Noordeloos M.E."/>
            <person name="Ohm R.A."/>
            <person name="Ortiz-Santana B."/>
            <person name="Ovrebo C."/>
            <person name="Racz N."/>
            <person name="Riley R."/>
            <person name="Savchenko A."/>
            <person name="Shiryaev A."/>
            <person name="Soop K."/>
            <person name="Spirin V."/>
            <person name="Szebenyi C."/>
            <person name="Tomsovsky M."/>
            <person name="Tulloss R.E."/>
            <person name="Uehling J."/>
            <person name="Grigoriev I.V."/>
            <person name="Vagvolgyi C."/>
            <person name="Papp T."/>
            <person name="Martin F.M."/>
            <person name="Miettinen O."/>
            <person name="Hibbett D.S."/>
            <person name="Nagy L.G."/>
        </authorList>
    </citation>
    <scope>NUCLEOTIDE SEQUENCE [LARGE SCALE GENOMIC DNA]</scope>
    <source>
        <strain evidence="1 2">CBS 962.96</strain>
    </source>
</reference>
<dbReference type="EMBL" id="ML182850">
    <property type="protein sequence ID" value="THU75128.1"/>
    <property type="molecule type" value="Genomic_DNA"/>
</dbReference>
<accession>A0A4S8KJ61</accession>
<evidence type="ECO:0000313" key="1">
    <source>
        <dbReference type="EMBL" id="THU75128.1"/>
    </source>
</evidence>
<organism evidence="1 2">
    <name type="scientific">Dendrothele bispora (strain CBS 962.96)</name>
    <dbReference type="NCBI Taxonomy" id="1314807"/>
    <lineage>
        <taxon>Eukaryota</taxon>
        <taxon>Fungi</taxon>
        <taxon>Dikarya</taxon>
        <taxon>Basidiomycota</taxon>
        <taxon>Agaricomycotina</taxon>
        <taxon>Agaricomycetes</taxon>
        <taxon>Agaricomycetidae</taxon>
        <taxon>Agaricales</taxon>
        <taxon>Agaricales incertae sedis</taxon>
        <taxon>Dendrothele</taxon>
    </lineage>
</organism>
<protein>
    <submittedName>
        <fullName evidence="1">Uncharacterized protein</fullName>
    </submittedName>
</protein>
<dbReference type="AlphaFoldDB" id="A0A4S8KJ61"/>
<dbReference type="Proteomes" id="UP000297245">
    <property type="component" value="Unassembled WGS sequence"/>
</dbReference>
<name>A0A4S8KJ61_DENBC</name>
<keyword evidence="2" id="KW-1185">Reference proteome</keyword>
<sequence length="65" mass="7472">MEPDWDESVIEDLPCEAVGTSLEDYATSDSDESVKRRRIRRLISSLATLSPENYGLNRTYKMFIT</sequence>
<gene>
    <name evidence="1" type="ORF">K435DRAFT_881552</name>
</gene>
<proteinExistence type="predicted"/>